<sequence>MNIPWQDIMPDADSAMPLYLQMAGKLTAAIRGGAWQAGDALPSERTLASALKVSRITMRRAMTLLVRDGLVRRVRGSGTFIAPPAAGTATPPAARSGVRCVSRTIRAASDEEARLLGLAPGERVAAIQRLRYVGGVAVALEALVLPASLPPLDYLQDYYELTAQWREPLTSTGH</sequence>
<dbReference type="InterPro" id="IPR000524">
    <property type="entry name" value="Tscrpt_reg_HTH_GntR"/>
</dbReference>
<protein>
    <submittedName>
        <fullName evidence="5">UTRA domain-containing protein</fullName>
    </submittedName>
</protein>
<dbReference type="SUPFAM" id="SSF46785">
    <property type="entry name" value="Winged helix' DNA-binding domain"/>
    <property type="match status" value="1"/>
</dbReference>
<dbReference type="Gene3D" id="1.10.10.10">
    <property type="entry name" value="Winged helix-like DNA-binding domain superfamily/Winged helix DNA-binding domain"/>
    <property type="match status" value="1"/>
</dbReference>
<organism evidence="5 6">
    <name type="scientific">Paraburkholderia unamae</name>
    <dbReference type="NCBI Taxonomy" id="219649"/>
    <lineage>
        <taxon>Bacteria</taxon>
        <taxon>Pseudomonadati</taxon>
        <taxon>Pseudomonadota</taxon>
        <taxon>Betaproteobacteria</taxon>
        <taxon>Burkholderiales</taxon>
        <taxon>Burkholderiaceae</taxon>
        <taxon>Paraburkholderia</taxon>
    </lineage>
</organism>
<proteinExistence type="predicted"/>
<dbReference type="PANTHER" id="PTHR44846:SF1">
    <property type="entry name" value="MANNOSYL-D-GLYCERATE TRANSPORT_METABOLISM SYSTEM REPRESSOR MNGR-RELATED"/>
    <property type="match status" value="1"/>
</dbReference>
<reference evidence="5 6" key="1">
    <citation type="submission" date="2018-05" db="EMBL/GenBank/DDBJ databases">
        <title>Genomic Encyclopedia of Type Strains, Phase IV (KMG-V): Genome sequencing to study the core and pangenomes of soil and plant-associated prokaryotes.</title>
        <authorList>
            <person name="Whitman W."/>
        </authorList>
    </citation>
    <scope>NUCLEOTIDE SEQUENCE [LARGE SCALE GENOMIC DNA]</scope>
    <source>
        <strain evidence="5 6">SCZa-39</strain>
    </source>
</reference>
<dbReference type="PROSITE" id="PS50949">
    <property type="entry name" value="HTH_GNTR"/>
    <property type="match status" value="1"/>
</dbReference>
<dbReference type="SMART" id="SM00345">
    <property type="entry name" value="HTH_GNTR"/>
    <property type="match status" value="1"/>
</dbReference>
<evidence type="ECO:0000256" key="2">
    <source>
        <dbReference type="ARBA" id="ARBA00023125"/>
    </source>
</evidence>
<dbReference type="PANTHER" id="PTHR44846">
    <property type="entry name" value="MANNOSYL-D-GLYCERATE TRANSPORT/METABOLISM SYSTEM REPRESSOR MNGR-RELATED"/>
    <property type="match status" value="1"/>
</dbReference>
<gene>
    <name evidence="5" type="ORF">C7402_11151</name>
</gene>
<dbReference type="CDD" id="cd07377">
    <property type="entry name" value="WHTH_GntR"/>
    <property type="match status" value="1"/>
</dbReference>
<evidence type="ECO:0000259" key="4">
    <source>
        <dbReference type="PROSITE" id="PS50949"/>
    </source>
</evidence>
<evidence type="ECO:0000256" key="3">
    <source>
        <dbReference type="ARBA" id="ARBA00023163"/>
    </source>
</evidence>
<dbReference type="Pfam" id="PF07702">
    <property type="entry name" value="UTRA"/>
    <property type="match status" value="1"/>
</dbReference>
<dbReference type="InterPro" id="IPR028978">
    <property type="entry name" value="Chorismate_lyase_/UTRA_dom_sf"/>
</dbReference>
<accession>A0ABX5KIJ4</accession>
<evidence type="ECO:0000256" key="1">
    <source>
        <dbReference type="ARBA" id="ARBA00023015"/>
    </source>
</evidence>
<evidence type="ECO:0000313" key="5">
    <source>
        <dbReference type="EMBL" id="PVX81149.1"/>
    </source>
</evidence>
<dbReference type="InterPro" id="IPR036388">
    <property type="entry name" value="WH-like_DNA-bd_sf"/>
</dbReference>
<dbReference type="SUPFAM" id="SSF64288">
    <property type="entry name" value="Chorismate lyase-like"/>
    <property type="match status" value="1"/>
</dbReference>
<feature type="domain" description="HTH gntR-type" evidence="4">
    <location>
        <begin position="16"/>
        <end position="84"/>
    </location>
</feature>
<dbReference type="PRINTS" id="PR00035">
    <property type="entry name" value="HTHGNTR"/>
</dbReference>
<keyword evidence="3" id="KW-0804">Transcription</keyword>
<comment type="caution">
    <text evidence="5">The sequence shown here is derived from an EMBL/GenBank/DDBJ whole genome shotgun (WGS) entry which is preliminary data.</text>
</comment>
<dbReference type="RefSeq" id="WP_112176115.1">
    <property type="nucleotide sequence ID" value="NZ_QEOB01000011.1"/>
</dbReference>
<dbReference type="InterPro" id="IPR011663">
    <property type="entry name" value="UTRA"/>
</dbReference>
<evidence type="ECO:0000313" key="6">
    <source>
        <dbReference type="Proteomes" id="UP000245712"/>
    </source>
</evidence>
<dbReference type="InterPro" id="IPR036390">
    <property type="entry name" value="WH_DNA-bd_sf"/>
</dbReference>
<dbReference type="Pfam" id="PF00392">
    <property type="entry name" value="GntR"/>
    <property type="match status" value="1"/>
</dbReference>
<dbReference type="Gene3D" id="3.40.1410.10">
    <property type="entry name" value="Chorismate lyase-like"/>
    <property type="match status" value="1"/>
</dbReference>
<keyword evidence="2" id="KW-0238">DNA-binding</keyword>
<dbReference type="Proteomes" id="UP000245712">
    <property type="component" value="Unassembled WGS sequence"/>
</dbReference>
<dbReference type="EMBL" id="QEOB01000011">
    <property type="protein sequence ID" value="PVX81149.1"/>
    <property type="molecule type" value="Genomic_DNA"/>
</dbReference>
<dbReference type="InterPro" id="IPR050679">
    <property type="entry name" value="Bact_HTH_transcr_reg"/>
</dbReference>
<keyword evidence="1" id="KW-0805">Transcription regulation</keyword>
<name>A0ABX5KIJ4_9BURK</name>
<keyword evidence="6" id="KW-1185">Reference proteome</keyword>